<proteinExistence type="predicted"/>
<dbReference type="RefSeq" id="WP_130484938.1">
    <property type="nucleotide sequence ID" value="NZ_SGWW01000002.1"/>
</dbReference>
<evidence type="ECO:0000256" key="3">
    <source>
        <dbReference type="ARBA" id="ARBA00023163"/>
    </source>
</evidence>
<keyword evidence="2" id="KW-0238">DNA-binding</keyword>
<dbReference type="Proteomes" id="UP000293519">
    <property type="component" value="Unassembled WGS sequence"/>
</dbReference>
<evidence type="ECO:0000313" key="6">
    <source>
        <dbReference type="Proteomes" id="UP000293519"/>
    </source>
</evidence>
<dbReference type="InterPro" id="IPR016032">
    <property type="entry name" value="Sig_transdc_resp-reg_C-effctor"/>
</dbReference>
<feature type="domain" description="HTH luxR-type" evidence="4">
    <location>
        <begin position="188"/>
        <end position="253"/>
    </location>
</feature>
<keyword evidence="3" id="KW-0804">Transcription</keyword>
<evidence type="ECO:0000256" key="2">
    <source>
        <dbReference type="ARBA" id="ARBA00023125"/>
    </source>
</evidence>
<comment type="caution">
    <text evidence="5">The sequence shown here is derived from an EMBL/GenBank/DDBJ whole genome shotgun (WGS) entry which is preliminary data.</text>
</comment>
<dbReference type="CDD" id="cd06170">
    <property type="entry name" value="LuxR_C_like"/>
    <property type="match status" value="1"/>
</dbReference>
<keyword evidence="6" id="KW-1185">Reference proteome</keyword>
<dbReference type="Gene3D" id="1.10.10.10">
    <property type="entry name" value="Winged helix-like DNA-binding domain superfamily/Winged helix DNA-binding domain"/>
    <property type="match status" value="1"/>
</dbReference>
<dbReference type="OrthoDB" id="3197423at2"/>
<dbReference type="InterPro" id="IPR036388">
    <property type="entry name" value="WH-like_DNA-bd_sf"/>
</dbReference>
<dbReference type="PANTHER" id="PTHR44688:SF16">
    <property type="entry name" value="DNA-BINDING TRANSCRIPTIONAL ACTIVATOR DEVR_DOSR"/>
    <property type="match status" value="1"/>
</dbReference>
<evidence type="ECO:0000313" key="5">
    <source>
        <dbReference type="EMBL" id="RZS57355.1"/>
    </source>
</evidence>
<dbReference type="PROSITE" id="PS50043">
    <property type="entry name" value="HTH_LUXR_2"/>
    <property type="match status" value="1"/>
</dbReference>
<protein>
    <submittedName>
        <fullName evidence="5">Regulatory LuxR family protein</fullName>
    </submittedName>
</protein>
<evidence type="ECO:0000259" key="4">
    <source>
        <dbReference type="PROSITE" id="PS50043"/>
    </source>
</evidence>
<dbReference type="SMART" id="SM00421">
    <property type="entry name" value="HTH_LUXR"/>
    <property type="match status" value="1"/>
</dbReference>
<sequence>MDARPAPDKAARVLEALADIGAASTLDDWARRACRHLLDIVPGVSSTYTEVNTATGRAAAVVHPDPGLAWFAQWRPFFGEHAHENPIVAHIEATGDGSVATWLDRDPERRFERTALYRGFYVPNGIRSQIGFALATEPGEFVGFAVNRDGGHFAVGERTTLTLLRLHLLNLYRLVAAREAGVSGLSDARAGALGLTARQTDVVRLVVAGRTNDQIAAELGISAGTVRKHLEAVFGMLGVASRAALVARALGTDAARLR</sequence>
<dbReference type="Pfam" id="PF00196">
    <property type="entry name" value="GerE"/>
    <property type="match status" value="1"/>
</dbReference>
<dbReference type="SUPFAM" id="SSF46894">
    <property type="entry name" value="C-terminal effector domain of the bipartite response regulators"/>
    <property type="match status" value="1"/>
</dbReference>
<name>A0A4Q7LR27_9MICO</name>
<dbReference type="GO" id="GO:0003677">
    <property type="term" value="F:DNA binding"/>
    <property type="evidence" value="ECO:0007669"/>
    <property type="project" value="UniProtKB-KW"/>
</dbReference>
<organism evidence="5 6">
    <name type="scientific">Microcella putealis</name>
    <dbReference type="NCBI Taxonomy" id="337005"/>
    <lineage>
        <taxon>Bacteria</taxon>
        <taxon>Bacillati</taxon>
        <taxon>Actinomycetota</taxon>
        <taxon>Actinomycetes</taxon>
        <taxon>Micrococcales</taxon>
        <taxon>Microbacteriaceae</taxon>
        <taxon>Microcella</taxon>
    </lineage>
</organism>
<accession>A0A4Q7LR27</accession>
<keyword evidence="1" id="KW-0805">Transcription regulation</keyword>
<evidence type="ECO:0000256" key="1">
    <source>
        <dbReference type="ARBA" id="ARBA00023015"/>
    </source>
</evidence>
<dbReference type="GO" id="GO:0006355">
    <property type="term" value="P:regulation of DNA-templated transcription"/>
    <property type="evidence" value="ECO:0007669"/>
    <property type="project" value="InterPro"/>
</dbReference>
<gene>
    <name evidence="5" type="ORF">EV141_1067</name>
</gene>
<reference evidence="5 6" key="1">
    <citation type="journal article" date="2015" name="Stand. Genomic Sci.">
        <title>Genomic Encyclopedia of Bacterial and Archaeal Type Strains, Phase III: the genomes of soil and plant-associated and newly described type strains.</title>
        <authorList>
            <person name="Whitman W.B."/>
            <person name="Woyke T."/>
            <person name="Klenk H.P."/>
            <person name="Zhou Y."/>
            <person name="Lilburn T.G."/>
            <person name="Beck B.J."/>
            <person name="De Vos P."/>
            <person name="Vandamme P."/>
            <person name="Eisen J.A."/>
            <person name="Garrity G."/>
            <person name="Hugenholtz P."/>
            <person name="Kyrpides N.C."/>
        </authorList>
    </citation>
    <scope>NUCLEOTIDE SEQUENCE [LARGE SCALE GENOMIC DNA]</scope>
    <source>
        <strain evidence="5 6">CV2</strain>
    </source>
</reference>
<dbReference type="PANTHER" id="PTHR44688">
    <property type="entry name" value="DNA-BINDING TRANSCRIPTIONAL ACTIVATOR DEVR_DOSR"/>
    <property type="match status" value="1"/>
</dbReference>
<dbReference type="EMBL" id="SGWW01000002">
    <property type="protein sequence ID" value="RZS57355.1"/>
    <property type="molecule type" value="Genomic_DNA"/>
</dbReference>
<dbReference type="InterPro" id="IPR000792">
    <property type="entry name" value="Tscrpt_reg_LuxR_C"/>
</dbReference>
<dbReference type="PRINTS" id="PR00038">
    <property type="entry name" value="HTHLUXR"/>
</dbReference>
<dbReference type="AlphaFoldDB" id="A0A4Q7LR27"/>